<dbReference type="RefSeq" id="WP_344665395.1">
    <property type="nucleotide sequence ID" value="NZ_BAAAQN010000009.1"/>
</dbReference>
<keyword evidence="2" id="KW-1185">Reference proteome</keyword>
<accession>A0ABN2TXY6</accession>
<proteinExistence type="predicted"/>
<dbReference type="SUPFAM" id="SSF53335">
    <property type="entry name" value="S-adenosyl-L-methionine-dependent methyltransferases"/>
    <property type="match status" value="1"/>
</dbReference>
<evidence type="ECO:0000313" key="2">
    <source>
        <dbReference type="Proteomes" id="UP001500751"/>
    </source>
</evidence>
<name>A0ABN2TXY6_9ACTN</name>
<sequence length="268" mass="29214">MTEEWVPAEVDIHRPSIARIYDYHLGGTHNFPADREAAAKVVASMPELPAVLRVNRDFLGRCVQFLADAGVRYFLDLGSGIPTNGNVHEIAQAVDPTARVVYVDNDPTAVGHARKILEGNDRTAVLNADLRDPKAILDDPEVQRLLLLDLGEPIAILMSAVLHFVPDDDEAGALVAAYRDAMPPGSFLAISHAADTSENTERIDTAVETYTRTVAPLKLRTRQQVADFLDGLEIVEPGVVPCELWRTDAPDGRTLPQICGVGRKPVEV</sequence>
<dbReference type="InterPro" id="IPR029063">
    <property type="entry name" value="SAM-dependent_MTases_sf"/>
</dbReference>
<dbReference type="GO" id="GO:0032259">
    <property type="term" value="P:methylation"/>
    <property type="evidence" value="ECO:0007669"/>
    <property type="project" value="UniProtKB-KW"/>
</dbReference>
<dbReference type="Proteomes" id="UP001500751">
    <property type="component" value="Unassembled WGS sequence"/>
</dbReference>
<dbReference type="Gene3D" id="3.40.50.150">
    <property type="entry name" value="Vaccinia Virus protein VP39"/>
    <property type="match status" value="1"/>
</dbReference>
<dbReference type="GO" id="GO:0008168">
    <property type="term" value="F:methyltransferase activity"/>
    <property type="evidence" value="ECO:0007669"/>
    <property type="project" value="UniProtKB-KW"/>
</dbReference>
<protein>
    <submittedName>
        <fullName evidence="1">SAM-dependent methyltransferase</fullName>
    </submittedName>
</protein>
<keyword evidence="1" id="KW-0489">Methyltransferase</keyword>
<organism evidence="1 2">
    <name type="scientific">Catenulispora yoronensis</name>
    <dbReference type="NCBI Taxonomy" id="450799"/>
    <lineage>
        <taxon>Bacteria</taxon>
        <taxon>Bacillati</taxon>
        <taxon>Actinomycetota</taxon>
        <taxon>Actinomycetes</taxon>
        <taxon>Catenulisporales</taxon>
        <taxon>Catenulisporaceae</taxon>
        <taxon>Catenulispora</taxon>
    </lineage>
</organism>
<dbReference type="Pfam" id="PF04672">
    <property type="entry name" value="Methyltransf_19"/>
    <property type="match status" value="1"/>
</dbReference>
<keyword evidence="1" id="KW-0808">Transferase</keyword>
<dbReference type="PIRSF" id="PIRSF017393">
    <property type="entry name" value="MTase_SAV2177"/>
    <property type="match status" value="1"/>
</dbReference>
<dbReference type="EMBL" id="BAAAQN010000009">
    <property type="protein sequence ID" value="GAA2023694.1"/>
    <property type="molecule type" value="Genomic_DNA"/>
</dbReference>
<evidence type="ECO:0000313" key="1">
    <source>
        <dbReference type="EMBL" id="GAA2023694.1"/>
    </source>
</evidence>
<dbReference type="InterPro" id="IPR006764">
    <property type="entry name" value="SAM_dep_MeTrfase_SAV2177_type"/>
</dbReference>
<reference evidence="1 2" key="1">
    <citation type="journal article" date="2019" name="Int. J. Syst. Evol. Microbiol.">
        <title>The Global Catalogue of Microorganisms (GCM) 10K type strain sequencing project: providing services to taxonomists for standard genome sequencing and annotation.</title>
        <authorList>
            <consortium name="The Broad Institute Genomics Platform"/>
            <consortium name="The Broad Institute Genome Sequencing Center for Infectious Disease"/>
            <person name="Wu L."/>
            <person name="Ma J."/>
        </authorList>
    </citation>
    <scope>NUCLEOTIDE SEQUENCE [LARGE SCALE GENOMIC DNA]</scope>
    <source>
        <strain evidence="1 2">JCM 16014</strain>
    </source>
</reference>
<comment type="caution">
    <text evidence="1">The sequence shown here is derived from an EMBL/GenBank/DDBJ whole genome shotgun (WGS) entry which is preliminary data.</text>
</comment>
<gene>
    <name evidence="1" type="ORF">GCM10009839_21700</name>
</gene>